<dbReference type="AlphaFoldDB" id="A0A168NWS1"/>
<evidence type="ECO:0000256" key="1">
    <source>
        <dbReference type="ARBA" id="ARBA00023125"/>
    </source>
</evidence>
<dbReference type="EMBL" id="LROR01000013">
    <property type="protein sequence ID" value="OBR97777.1"/>
    <property type="molecule type" value="Genomic_DNA"/>
</dbReference>
<keyword evidence="7" id="KW-1185">Reference proteome</keyword>
<reference evidence="5 7" key="2">
    <citation type="journal article" date="2016" name="Front. Microbiol.">
        <title>Industrial Acetogenic Biocatalysts: A Comparative Metabolic and Genomic Analysis.</title>
        <authorList>
            <person name="Bengelsdorf F."/>
            <person name="Poehlein A."/>
            <person name="Sonja S."/>
            <person name="Erz C."/>
            <person name="Hummel T."/>
            <person name="Hoffmeister S."/>
            <person name="Daniel R."/>
            <person name="Durre P."/>
        </authorList>
    </citation>
    <scope>NUCLEOTIDE SEQUENCE [LARGE SCALE GENOMIC DNA]</scope>
    <source>
        <strain evidence="5 7">PTA-10522</strain>
    </source>
</reference>
<evidence type="ECO:0000256" key="2">
    <source>
        <dbReference type="PROSITE-ProRule" id="PRU00335"/>
    </source>
</evidence>
<dbReference type="SUPFAM" id="SSF46689">
    <property type="entry name" value="Homeodomain-like"/>
    <property type="match status" value="1"/>
</dbReference>
<name>A0A168NWS1_9CLOT</name>
<dbReference type="InterPro" id="IPR009057">
    <property type="entry name" value="Homeodomain-like_sf"/>
</dbReference>
<evidence type="ECO:0000313" key="7">
    <source>
        <dbReference type="Proteomes" id="UP000093694"/>
    </source>
</evidence>
<reference evidence="4 6" key="1">
    <citation type="journal article" date="2015" name="Biotechnol. Bioeng.">
        <title>Genome sequence and phenotypic characterization of Caulobacter segnis.</title>
        <authorList>
            <person name="Patel S."/>
            <person name="Fletcher B."/>
            <person name="Scott D.C."/>
            <person name="Ely B."/>
        </authorList>
    </citation>
    <scope>NUCLEOTIDE SEQUENCE [LARGE SCALE GENOMIC DNA]</scope>
    <source>
        <strain evidence="4 6">PS02</strain>
    </source>
</reference>
<evidence type="ECO:0000313" key="5">
    <source>
        <dbReference type="EMBL" id="OBR97777.1"/>
    </source>
</evidence>
<dbReference type="PANTHER" id="PTHR43479:SF11">
    <property type="entry name" value="ACREF_ENVCD OPERON REPRESSOR-RELATED"/>
    <property type="match status" value="1"/>
</dbReference>
<dbReference type="PROSITE" id="PS50977">
    <property type="entry name" value="HTH_TETR_2"/>
    <property type="match status" value="1"/>
</dbReference>
<keyword evidence="1 2" id="KW-0238">DNA-binding</keyword>
<gene>
    <name evidence="4" type="primary">yxaF_2</name>
    <name evidence="5" type="synonym">yxaF_1</name>
    <name evidence="5" type="ORF">CLCOS_00050</name>
    <name evidence="4" type="ORF">WX73_02785</name>
</gene>
<dbReference type="Gene3D" id="1.10.357.10">
    <property type="entry name" value="Tetracycline Repressor, domain 2"/>
    <property type="match status" value="1"/>
</dbReference>
<evidence type="ECO:0000313" key="4">
    <source>
        <dbReference type="EMBL" id="OAA87014.1"/>
    </source>
</evidence>
<dbReference type="GO" id="GO:0003677">
    <property type="term" value="F:DNA binding"/>
    <property type="evidence" value="ECO:0007669"/>
    <property type="project" value="UniProtKB-UniRule"/>
</dbReference>
<dbReference type="PRINTS" id="PR00455">
    <property type="entry name" value="HTHTETR"/>
</dbReference>
<dbReference type="Pfam" id="PF00440">
    <property type="entry name" value="TetR_N"/>
    <property type="match status" value="1"/>
</dbReference>
<dbReference type="PATRIC" id="fig|1705578.3.peg.3064"/>
<dbReference type="InterPro" id="IPR001647">
    <property type="entry name" value="HTH_TetR"/>
</dbReference>
<dbReference type="EMBL" id="LITQ01000042">
    <property type="protein sequence ID" value="OAA87014.1"/>
    <property type="molecule type" value="Genomic_DNA"/>
</dbReference>
<comment type="caution">
    <text evidence="4">The sequence shown here is derived from an EMBL/GenBank/DDBJ whole genome shotgun (WGS) entry which is preliminary data.</text>
</comment>
<accession>A0A168NWS1</accession>
<feature type="DNA-binding region" description="H-T-H motif" evidence="2">
    <location>
        <begin position="26"/>
        <end position="45"/>
    </location>
</feature>
<organism evidence="4 6">
    <name type="scientific">Clostridium coskatii</name>
    <dbReference type="NCBI Taxonomy" id="1705578"/>
    <lineage>
        <taxon>Bacteria</taxon>
        <taxon>Bacillati</taxon>
        <taxon>Bacillota</taxon>
        <taxon>Clostridia</taxon>
        <taxon>Eubacteriales</taxon>
        <taxon>Clostridiaceae</taxon>
        <taxon>Clostridium</taxon>
    </lineage>
</organism>
<proteinExistence type="predicted"/>
<dbReference type="InterPro" id="IPR050624">
    <property type="entry name" value="HTH-type_Tx_Regulator"/>
</dbReference>
<evidence type="ECO:0000313" key="6">
    <source>
        <dbReference type="Proteomes" id="UP000077384"/>
    </source>
</evidence>
<dbReference type="Proteomes" id="UP000077384">
    <property type="component" value="Unassembled WGS sequence"/>
</dbReference>
<dbReference type="Proteomes" id="UP000093694">
    <property type="component" value="Unassembled WGS sequence"/>
</dbReference>
<evidence type="ECO:0000259" key="3">
    <source>
        <dbReference type="PROSITE" id="PS50977"/>
    </source>
</evidence>
<sequence length="211" mass="24715">MMEDTRSKILQSAKELFILQGYKKTTIRQIVKRSGVLIGSIYYLYKNKEEIFKSLILETFKKSDEVICNYLGEDFDPVLRYGLSCAIELTAVEEDECICEIYYEAYSLKSIFDGLVDAAAKRSQILFKNYNPDFEFEDYYIRTLAIKGAMRSFIANKYLTRQISLEKRIDMILDFSLQTYNVPKTEIHQTKKHILQLKNKIKEFALLIAEN</sequence>
<feature type="domain" description="HTH tetR-type" evidence="3">
    <location>
        <begin position="3"/>
        <end position="63"/>
    </location>
</feature>
<protein>
    <submittedName>
        <fullName evidence="4 5">HTH-type transcriptional regulator YxaF</fullName>
    </submittedName>
</protein>
<dbReference type="PANTHER" id="PTHR43479">
    <property type="entry name" value="ACREF/ENVCD OPERON REPRESSOR-RELATED"/>
    <property type="match status" value="1"/>
</dbReference>